<dbReference type="EMBL" id="CAWUHB010000150">
    <property type="protein sequence ID" value="CAK7237392.1"/>
    <property type="molecule type" value="Genomic_DNA"/>
</dbReference>
<evidence type="ECO:0000313" key="7">
    <source>
        <dbReference type="Proteomes" id="UP001642405"/>
    </source>
</evidence>
<evidence type="ECO:0000259" key="5">
    <source>
        <dbReference type="Pfam" id="PF20789"/>
    </source>
</evidence>
<evidence type="ECO:0000259" key="4">
    <source>
        <dbReference type="Pfam" id="PF13622"/>
    </source>
</evidence>
<sequence>MSHPNRPSIFETLLAVQPLTDGGPDVFVDHNRLDHGETRPKSRDGRVFGGTTLGQSLNAAQQTIGPEFVAHCMHCTFVSARRAIAATEYHVERVKDGRRFCIRQVRAVQGRRTVFLALVNFLAGLTGSLQYAPCFPRDVPVLPAEFDDNDDNSSSESSAGHTSPSLHHSVGIRSLPDHCSSSSSSDDTPARIHQWMRARHPIADAGRHNATHLAALTCMSDTYMLAVAPHSHGIWDFASPPLSEIYDGRHRLALASATRHQPIPRPPLQFVPSETIHAVGNGQQRRRQVTSIASLDHQIHSAWASGGRALMYHTIWGVDGTLVASCMQQGLVDVEDLPDRDSRL</sequence>
<proteinExistence type="inferred from homology"/>
<dbReference type="GO" id="GO:0016787">
    <property type="term" value="F:hydrolase activity"/>
    <property type="evidence" value="ECO:0007669"/>
    <property type="project" value="UniProtKB-KW"/>
</dbReference>
<dbReference type="PANTHER" id="PTHR11066:SF34">
    <property type="entry name" value="ACYL-COENZYME A THIOESTERASE 8"/>
    <property type="match status" value="1"/>
</dbReference>
<dbReference type="InterPro" id="IPR029069">
    <property type="entry name" value="HotDog_dom_sf"/>
</dbReference>
<evidence type="ECO:0000256" key="2">
    <source>
        <dbReference type="ARBA" id="ARBA00022801"/>
    </source>
</evidence>
<comment type="caution">
    <text evidence="6">The sequence shown here is derived from an EMBL/GenBank/DDBJ whole genome shotgun (WGS) entry which is preliminary data.</text>
</comment>
<gene>
    <name evidence="6" type="primary">TES1_3</name>
    <name evidence="6" type="ORF">SCUCBS95973_009943</name>
</gene>
<dbReference type="EC" id="3.1.2.2" evidence="6"/>
<feature type="region of interest" description="Disordered" evidence="3">
    <location>
        <begin position="145"/>
        <end position="168"/>
    </location>
</feature>
<dbReference type="InterPro" id="IPR042171">
    <property type="entry name" value="Acyl-CoA_hotdog"/>
</dbReference>
<dbReference type="PANTHER" id="PTHR11066">
    <property type="entry name" value="ACYL-COA THIOESTERASE"/>
    <property type="match status" value="1"/>
</dbReference>
<keyword evidence="7" id="KW-1185">Reference proteome</keyword>
<dbReference type="Pfam" id="PF13622">
    <property type="entry name" value="4HBT_3"/>
    <property type="match status" value="1"/>
</dbReference>
<dbReference type="Proteomes" id="UP001642405">
    <property type="component" value="Unassembled WGS sequence"/>
</dbReference>
<dbReference type="InterPro" id="IPR049450">
    <property type="entry name" value="ACOT8-like_C"/>
</dbReference>
<name>A0ABP0D0S2_9PEZI</name>
<dbReference type="SUPFAM" id="SSF54637">
    <property type="entry name" value="Thioesterase/thiol ester dehydrase-isomerase"/>
    <property type="match status" value="2"/>
</dbReference>
<evidence type="ECO:0000256" key="3">
    <source>
        <dbReference type="SAM" id="MobiDB-lite"/>
    </source>
</evidence>
<dbReference type="InterPro" id="IPR049449">
    <property type="entry name" value="TesB_ACOT8-like_N"/>
</dbReference>
<dbReference type="CDD" id="cd03445">
    <property type="entry name" value="Thioesterase_II_repeat2"/>
    <property type="match status" value="1"/>
</dbReference>
<reference evidence="6 7" key="1">
    <citation type="submission" date="2024-01" db="EMBL/GenBank/DDBJ databases">
        <authorList>
            <person name="Allen C."/>
            <person name="Tagirdzhanova G."/>
        </authorList>
    </citation>
    <scope>NUCLEOTIDE SEQUENCE [LARGE SCALE GENOMIC DNA]</scope>
</reference>
<dbReference type="Pfam" id="PF20789">
    <property type="entry name" value="4HBT_3C"/>
    <property type="match status" value="1"/>
</dbReference>
<comment type="similarity">
    <text evidence="1">Belongs to the C/M/P thioester hydrolase family.</text>
</comment>
<protein>
    <submittedName>
        <fullName evidence="6">Acyl-CoA thioesterase</fullName>
        <ecNumber evidence="6">3.1.2.2</ecNumber>
    </submittedName>
</protein>
<dbReference type="InterPro" id="IPR003703">
    <property type="entry name" value="Acyl_CoA_thio"/>
</dbReference>
<feature type="domain" description="Acyl-CoA thioesterase-like N-terminal HotDog" evidence="4">
    <location>
        <begin position="45"/>
        <end position="121"/>
    </location>
</feature>
<dbReference type="Gene3D" id="2.40.160.210">
    <property type="entry name" value="Acyl-CoA thioesterase, double hotdog domain"/>
    <property type="match status" value="1"/>
</dbReference>
<keyword evidence="2 6" id="KW-0378">Hydrolase</keyword>
<feature type="domain" description="Acyl-CoA thioesterase-like C-terminal" evidence="5">
    <location>
        <begin position="159"/>
        <end position="332"/>
    </location>
</feature>
<accession>A0ABP0D0S2</accession>
<evidence type="ECO:0000313" key="6">
    <source>
        <dbReference type="EMBL" id="CAK7237392.1"/>
    </source>
</evidence>
<organism evidence="6 7">
    <name type="scientific">Sporothrix curviconia</name>
    <dbReference type="NCBI Taxonomy" id="1260050"/>
    <lineage>
        <taxon>Eukaryota</taxon>
        <taxon>Fungi</taxon>
        <taxon>Dikarya</taxon>
        <taxon>Ascomycota</taxon>
        <taxon>Pezizomycotina</taxon>
        <taxon>Sordariomycetes</taxon>
        <taxon>Sordariomycetidae</taxon>
        <taxon>Ophiostomatales</taxon>
        <taxon>Ophiostomataceae</taxon>
        <taxon>Sporothrix</taxon>
    </lineage>
</organism>
<evidence type="ECO:0000256" key="1">
    <source>
        <dbReference type="ARBA" id="ARBA00006538"/>
    </source>
</evidence>